<proteinExistence type="predicted"/>
<dbReference type="Pfam" id="PF01725">
    <property type="entry name" value="Ham1p_like"/>
    <property type="match status" value="1"/>
</dbReference>
<gene>
    <name evidence="2" type="ORF">JCM21531_383</name>
</gene>
<protein>
    <submittedName>
        <fullName evidence="2">Nucleoside 5-triphosphatase RdgB</fullName>
    </submittedName>
</protein>
<dbReference type="SUPFAM" id="SSF52972">
    <property type="entry name" value="ITPase-like"/>
    <property type="match status" value="1"/>
</dbReference>
<dbReference type="EMBL" id="BAVR01000003">
    <property type="protein sequence ID" value="GAE87041.1"/>
    <property type="molecule type" value="Genomic_DNA"/>
</dbReference>
<evidence type="ECO:0000313" key="2">
    <source>
        <dbReference type="EMBL" id="GAE87041.1"/>
    </source>
</evidence>
<dbReference type="GO" id="GO:0009143">
    <property type="term" value="P:nucleoside triphosphate catabolic process"/>
    <property type="evidence" value="ECO:0007669"/>
    <property type="project" value="InterPro"/>
</dbReference>
<dbReference type="GO" id="GO:0047429">
    <property type="term" value="F:nucleoside triphosphate diphosphatase activity"/>
    <property type="evidence" value="ECO:0007669"/>
    <property type="project" value="InterPro"/>
</dbReference>
<keyword evidence="1" id="KW-0378">Hydrolase</keyword>
<dbReference type="Proteomes" id="UP000019109">
    <property type="component" value="Unassembled WGS sequence"/>
</dbReference>
<name>W4V1E4_9FIRM</name>
<dbReference type="InterPro" id="IPR002637">
    <property type="entry name" value="RdgB/HAM1"/>
</dbReference>
<keyword evidence="3" id="KW-1185">Reference proteome</keyword>
<reference evidence="2" key="1">
    <citation type="journal article" date="2014" name="Genome Announc.">
        <title>Draft Genome Sequence of Clostridium straminisolvens Strain JCM 21531T, Isolated from a Cellulose-Degrading Bacterial Community.</title>
        <authorList>
            <person name="Yuki M."/>
            <person name="Oshima K."/>
            <person name="Suda W."/>
            <person name="Sakamoto M."/>
            <person name="Kitamura K."/>
            <person name="Iida T."/>
            <person name="Hattori M."/>
            <person name="Ohkuma M."/>
        </authorList>
    </citation>
    <scope>NUCLEOTIDE SEQUENCE [LARGE SCALE GENOMIC DNA]</scope>
    <source>
        <strain evidence="2">JCM 21531</strain>
    </source>
</reference>
<dbReference type="STRING" id="1294263.JCM21531_383"/>
<dbReference type="InterPro" id="IPR029001">
    <property type="entry name" value="ITPase-like_fam"/>
</dbReference>
<sequence>MRKFVIATKNRGKLKEIEEILDGLNFQVVSMEEVGITKDIEESGSTFEENA</sequence>
<organism evidence="2 3">
    <name type="scientific">Acetivibrio straminisolvens JCM 21531</name>
    <dbReference type="NCBI Taxonomy" id="1294263"/>
    <lineage>
        <taxon>Bacteria</taxon>
        <taxon>Bacillati</taxon>
        <taxon>Bacillota</taxon>
        <taxon>Clostridia</taxon>
        <taxon>Eubacteriales</taxon>
        <taxon>Oscillospiraceae</taxon>
        <taxon>Acetivibrio</taxon>
    </lineage>
</organism>
<comment type="caution">
    <text evidence="2">The sequence shown here is derived from an EMBL/GenBank/DDBJ whole genome shotgun (WGS) entry which is preliminary data.</text>
</comment>
<evidence type="ECO:0000256" key="1">
    <source>
        <dbReference type="ARBA" id="ARBA00022801"/>
    </source>
</evidence>
<dbReference type="AlphaFoldDB" id="W4V1E4"/>
<dbReference type="Gene3D" id="3.90.950.10">
    <property type="match status" value="1"/>
</dbReference>
<evidence type="ECO:0000313" key="3">
    <source>
        <dbReference type="Proteomes" id="UP000019109"/>
    </source>
</evidence>
<accession>W4V1E4</accession>